<reference evidence="3" key="1">
    <citation type="journal article" date="2019" name="Int. J. Syst. Evol. Microbiol.">
        <title>The Global Catalogue of Microorganisms (GCM) 10K type strain sequencing project: providing services to taxonomists for standard genome sequencing and annotation.</title>
        <authorList>
            <consortium name="The Broad Institute Genomics Platform"/>
            <consortium name="The Broad Institute Genome Sequencing Center for Infectious Disease"/>
            <person name="Wu L."/>
            <person name="Ma J."/>
        </authorList>
    </citation>
    <scope>NUCLEOTIDE SEQUENCE [LARGE SCALE GENOMIC DNA]</scope>
    <source>
        <strain evidence="3">JCM 17986</strain>
    </source>
</reference>
<feature type="compositionally biased region" description="Basic and acidic residues" evidence="1">
    <location>
        <begin position="442"/>
        <end position="472"/>
    </location>
</feature>
<gene>
    <name evidence="2" type="ORF">GCM10023205_13940</name>
</gene>
<accession>A0ABP9GUC4</accession>
<evidence type="ECO:0000256" key="1">
    <source>
        <dbReference type="SAM" id="MobiDB-lite"/>
    </source>
</evidence>
<dbReference type="InterPro" id="IPR011990">
    <property type="entry name" value="TPR-like_helical_dom_sf"/>
</dbReference>
<organism evidence="2 3">
    <name type="scientific">Yinghuangia aomiensis</name>
    <dbReference type="NCBI Taxonomy" id="676205"/>
    <lineage>
        <taxon>Bacteria</taxon>
        <taxon>Bacillati</taxon>
        <taxon>Actinomycetota</taxon>
        <taxon>Actinomycetes</taxon>
        <taxon>Kitasatosporales</taxon>
        <taxon>Streptomycetaceae</taxon>
        <taxon>Yinghuangia</taxon>
    </lineage>
</organism>
<sequence length="502" mass="53755">MGWLRVVFRWRRRHERHLAEYRQRLEQAQAAAPPSGALIPAIAPPRGSLSVEAEDELPSPARSARAMAVRAEDRDRAAMLADRARQLSRSGRHTEASAPARAAVRILGELAEHNPAEHAAALVDALRALAAVLAGGKQYADAVKVADNATLRARRLAALDVHLHRPLLAATLRDLGARLGDAGEAIRALSVLHECVEAYRTLAARSPEVYRAGLADALDEFAGRLAESGLTDDALAVFEEAARLLTLADADVLAQVTTRQANLLARVGRVDEALERANSAVRLRRSQAEDAPGAAEDALAAALQSYGLLLSGTKRHDDAVEALEEAVSLRARRVRVDPAIARRPEVAVTYAVYGLVLISADRPADAVPPLAAALGVGTALNLPQVVEMATDALIRAHAAEPAAVRSRWRAATGEDAPQWITGTGRTRRVEAGPPAPATTAPRPDRMPAPDRTPPADRPPRADRTPPPDEENPRPPGRGRLTGQPMRRPIPSPTKRPRTDVDV</sequence>
<dbReference type="SUPFAM" id="SSF48452">
    <property type="entry name" value="TPR-like"/>
    <property type="match status" value="1"/>
</dbReference>
<name>A0ABP9GUC4_9ACTN</name>
<keyword evidence="3" id="KW-1185">Reference proteome</keyword>
<proteinExistence type="predicted"/>
<dbReference type="Proteomes" id="UP001500466">
    <property type="component" value="Unassembled WGS sequence"/>
</dbReference>
<evidence type="ECO:0000313" key="2">
    <source>
        <dbReference type="EMBL" id="GAA4953739.1"/>
    </source>
</evidence>
<protein>
    <recommendedName>
        <fullName evidence="4">Tetratricopeptide repeat-containing protein</fullName>
    </recommendedName>
</protein>
<dbReference type="Gene3D" id="1.25.40.10">
    <property type="entry name" value="Tetratricopeptide repeat domain"/>
    <property type="match status" value="2"/>
</dbReference>
<feature type="region of interest" description="Disordered" evidence="1">
    <location>
        <begin position="401"/>
        <end position="502"/>
    </location>
</feature>
<evidence type="ECO:0000313" key="3">
    <source>
        <dbReference type="Proteomes" id="UP001500466"/>
    </source>
</evidence>
<comment type="caution">
    <text evidence="2">The sequence shown here is derived from an EMBL/GenBank/DDBJ whole genome shotgun (WGS) entry which is preliminary data.</text>
</comment>
<evidence type="ECO:0008006" key="4">
    <source>
        <dbReference type="Google" id="ProtNLM"/>
    </source>
</evidence>
<dbReference type="EMBL" id="BAABHS010000004">
    <property type="protein sequence ID" value="GAA4953739.1"/>
    <property type="molecule type" value="Genomic_DNA"/>
</dbReference>